<reference evidence="9" key="1">
    <citation type="journal article" date="2018" name="Nat. Microbiol.">
        <title>Leveraging single-cell genomics to expand the fungal tree of life.</title>
        <authorList>
            <person name="Ahrendt S.R."/>
            <person name="Quandt C.A."/>
            <person name="Ciobanu D."/>
            <person name="Clum A."/>
            <person name="Salamov A."/>
            <person name="Andreopoulos B."/>
            <person name="Cheng J.F."/>
            <person name="Woyke T."/>
            <person name="Pelin A."/>
            <person name="Henrissat B."/>
            <person name="Reynolds N.K."/>
            <person name="Benny G.L."/>
            <person name="Smith M.E."/>
            <person name="James T.Y."/>
            <person name="Grigoriev I.V."/>
        </authorList>
    </citation>
    <scope>NUCLEOTIDE SEQUENCE [LARGE SCALE GENOMIC DNA]</scope>
    <source>
        <strain evidence="9">RSA 468</strain>
    </source>
</reference>
<evidence type="ECO:0000256" key="3">
    <source>
        <dbReference type="ARBA" id="ARBA00022741"/>
    </source>
</evidence>
<dbReference type="InterPro" id="IPR012340">
    <property type="entry name" value="NA-bd_OB-fold"/>
</dbReference>
<keyword evidence="2" id="KW-0436">Ligase</keyword>
<dbReference type="InterPro" id="IPR004115">
    <property type="entry name" value="GAD-like_sf"/>
</dbReference>
<feature type="domain" description="Aminoacyl-transfer RNA synthetases class-II family profile" evidence="7">
    <location>
        <begin position="218"/>
        <end position="621"/>
    </location>
</feature>
<evidence type="ECO:0000256" key="6">
    <source>
        <dbReference type="ARBA" id="ARBA00023146"/>
    </source>
</evidence>
<dbReference type="CDD" id="cd04317">
    <property type="entry name" value="EcAspRS_like_N"/>
    <property type="match status" value="1"/>
</dbReference>
<keyword evidence="4" id="KW-0067">ATP-binding</keyword>
<keyword evidence="9" id="KW-1185">Reference proteome</keyword>
<comment type="similarity">
    <text evidence="1">Belongs to the class-II aminoacyl-tRNA synthetase family. Type 1 subfamily.</text>
</comment>
<dbReference type="STRING" id="215637.A0A4V1J545"/>
<dbReference type="Gene3D" id="3.30.1360.30">
    <property type="entry name" value="GAD-like domain"/>
    <property type="match status" value="1"/>
</dbReference>
<dbReference type="Proteomes" id="UP000268162">
    <property type="component" value="Unassembled WGS sequence"/>
</dbReference>
<sequence>MPQPRITPTHFVGPIPFTPSLTILIPRTLLGPEISVIPYYNHRCCQIIHAPNPTPPDFQSRTHTCGDLRASHLGQKVGLCGWVQSVRKAGADLLFIVVRDRFGVTQVVYQKPEAATANGPEAQQFQTLVNLSPESVVAIEGTVTPRPKDMVKKVRRNDTQMPTGEIEVTAQKVQVLNAASNLPFSPEDSKDLPKEEIRLKHRHLDLRRTQLQQNLQKRSTVCHTVRRLLIEEENFLEIETPMLFKSTPEGAREFLVPTRTKNGFFALPQSPQQFKQLLMVGGADRYFQIARCFRDEDSRSDRQPEFTQIDIEMSFVNEEDVMGLVETTVQRIWQATEGVDILSSGPLPRLAYQDAISKIRQLDEGYFTDGSRERPTLLECLVIPDQGQFTRKNLDALKQILKESEANHESQGLHCVSSFSLLDKYASSLNHARLSDITKLGPGHVVAISERSTQGNPDFTTLGRARIAAAQVLESKSLLTISPQQLAFTWIHSFPLFTPELDDQGQVHRLASTHHPFTSPMNQDLPLLETAPQKVRAKHYDLVLNGMEIAGGSIRIHSPELQAYILEHVLKLPAIQRGRFRHLLDAFQHGCPPHGGIALGLDRLVSILCGASSIREVIAFPKSSSGHDLLMGSPSEITNDQLATYKIQLSN</sequence>
<dbReference type="GO" id="GO:0006422">
    <property type="term" value="P:aspartyl-tRNA aminoacylation"/>
    <property type="evidence" value="ECO:0007669"/>
    <property type="project" value="TreeGrafter"/>
</dbReference>
<dbReference type="InterPro" id="IPR004524">
    <property type="entry name" value="Asp-tRNA-ligase_1"/>
</dbReference>
<dbReference type="PROSITE" id="PS50862">
    <property type="entry name" value="AA_TRNA_LIGASE_II"/>
    <property type="match status" value="1"/>
</dbReference>
<dbReference type="InterPro" id="IPR006195">
    <property type="entry name" value="aa-tRNA-synth_II"/>
</dbReference>
<dbReference type="InterPro" id="IPR004365">
    <property type="entry name" value="NA-bd_OB_tRNA"/>
</dbReference>
<dbReference type="GO" id="GO:0004815">
    <property type="term" value="F:aspartate-tRNA ligase activity"/>
    <property type="evidence" value="ECO:0007669"/>
    <property type="project" value="TreeGrafter"/>
</dbReference>
<dbReference type="CDD" id="cd00777">
    <property type="entry name" value="AspRS_core"/>
    <property type="match status" value="1"/>
</dbReference>
<evidence type="ECO:0000256" key="1">
    <source>
        <dbReference type="ARBA" id="ARBA00006303"/>
    </source>
</evidence>
<dbReference type="InterPro" id="IPR004364">
    <property type="entry name" value="Aa-tRNA-synt_II"/>
</dbReference>
<dbReference type="HAMAP" id="MF_00044">
    <property type="entry name" value="Asp_tRNA_synth_type1"/>
    <property type="match status" value="1"/>
</dbReference>
<dbReference type="AlphaFoldDB" id="A0A4V1J545"/>
<evidence type="ECO:0000256" key="4">
    <source>
        <dbReference type="ARBA" id="ARBA00022840"/>
    </source>
</evidence>
<gene>
    <name evidence="8" type="ORF">BJ085DRAFT_20929</name>
</gene>
<keyword evidence="5" id="KW-0648">Protein biosynthesis</keyword>
<dbReference type="GO" id="GO:0005524">
    <property type="term" value="F:ATP binding"/>
    <property type="evidence" value="ECO:0007669"/>
    <property type="project" value="UniProtKB-KW"/>
</dbReference>
<dbReference type="PANTHER" id="PTHR22594">
    <property type="entry name" value="ASPARTYL/LYSYL-TRNA SYNTHETASE"/>
    <property type="match status" value="1"/>
</dbReference>
<evidence type="ECO:0000259" key="7">
    <source>
        <dbReference type="PROSITE" id="PS50862"/>
    </source>
</evidence>
<keyword evidence="3" id="KW-0547">Nucleotide-binding</keyword>
<organism evidence="8 9">
    <name type="scientific">Dimargaris cristalligena</name>
    <dbReference type="NCBI Taxonomy" id="215637"/>
    <lineage>
        <taxon>Eukaryota</taxon>
        <taxon>Fungi</taxon>
        <taxon>Fungi incertae sedis</taxon>
        <taxon>Zoopagomycota</taxon>
        <taxon>Kickxellomycotina</taxon>
        <taxon>Dimargaritomycetes</taxon>
        <taxon>Dimargaritales</taxon>
        <taxon>Dimargaritaceae</taxon>
        <taxon>Dimargaris</taxon>
    </lineage>
</organism>
<dbReference type="InterPro" id="IPR047090">
    <property type="entry name" value="AspRS_core"/>
</dbReference>
<dbReference type="EMBL" id="ML002447">
    <property type="protein sequence ID" value="RKP37779.1"/>
    <property type="molecule type" value="Genomic_DNA"/>
</dbReference>
<name>A0A4V1J545_9FUNG</name>
<dbReference type="SUPFAM" id="SSF50249">
    <property type="entry name" value="Nucleic acid-binding proteins"/>
    <property type="match status" value="1"/>
</dbReference>
<dbReference type="Pfam" id="PF01336">
    <property type="entry name" value="tRNA_anti-codon"/>
    <property type="match status" value="1"/>
</dbReference>
<dbReference type="GO" id="GO:0005739">
    <property type="term" value="C:mitochondrion"/>
    <property type="evidence" value="ECO:0007669"/>
    <property type="project" value="TreeGrafter"/>
</dbReference>
<evidence type="ECO:0000256" key="2">
    <source>
        <dbReference type="ARBA" id="ARBA00022598"/>
    </source>
</evidence>
<dbReference type="InterPro" id="IPR045864">
    <property type="entry name" value="aa-tRNA-synth_II/BPL/LPL"/>
</dbReference>
<dbReference type="SUPFAM" id="SSF55681">
    <property type="entry name" value="Class II aaRS and biotin synthetases"/>
    <property type="match status" value="1"/>
</dbReference>
<dbReference type="InterPro" id="IPR047089">
    <property type="entry name" value="Asp-tRNA-ligase_1_N"/>
</dbReference>
<dbReference type="Gene3D" id="2.40.50.140">
    <property type="entry name" value="Nucleic acid-binding proteins"/>
    <property type="match status" value="1"/>
</dbReference>
<dbReference type="PANTHER" id="PTHR22594:SF5">
    <property type="entry name" value="ASPARTATE--TRNA LIGASE, MITOCHONDRIAL"/>
    <property type="match status" value="1"/>
</dbReference>
<evidence type="ECO:0000313" key="8">
    <source>
        <dbReference type="EMBL" id="RKP37779.1"/>
    </source>
</evidence>
<evidence type="ECO:0000256" key="5">
    <source>
        <dbReference type="ARBA" id="ARBA00022917"/>
    </source>
</evidence>
<dbReference type="Pfam" id="PF00152">
    <property type="entry name" value="tRNA-synt_2"/>
    <property type="match status" value="1"/>
</dbReference>
<dbReference type="InterPro" id="IPR002312">
    <property type="entry name" value="Asp/Asn-tRNA-synth_IIb"/>
</dbReference>
<dbReference type="PRINTS" id="PR01042">
    <property type="entry name" value="TRNASYNTHASP"/>
</dbReference>
<proteinExistence type="inferred from homology"/>
<dbReference type="GO" id="GO:0003676">
    <property type="term" value="F:nucleic acid binding"/>
    <property type="evidence" value="ECO:0007669"/>
    <property type="project" value="InterPro"/>
</dbReference>
<keyword evidence="6 8" id="KW-0030">Aminoacyl-tRNA synthetase</keyword>
<accession>A0A4V1J545</accession>
<evidence type="ECO:0000313" key="9">
    <source>
        <dbReference type="Proteomes" id="UP000268162"/>
    </source>
</evidence>
<dbReference type="Gene3D" id="3.30.930.10">
    <property type="entry name" value="Bira Bifunctional Protein, Domain 2"/>
    <property type="match status" value="1"/>
</dbReference>
<protein>
    <submittedName>
        <fullName evidence="8">tRNA synthetases class II-domain-containing protein</fullName>
    </submittedName>
</protein>